<keyword evidence="3" id="KW-0804">Transcription</keyword>
<dbReference type="RefSeq" id="WP_074837586.1">
    <property type="nucleotide sequence ID" value="NZ_FNYY01000013.1"/>
</dbReference>
<protein>
    <submittedName>
        <fullName evidence="5">Transcriptional regulator, LacI family</fullName>
    </submittedName>
</protein>
<keyword evidence="6" id="KW-1185">Reference proteome</keyword>
<keyword evidence="2" id="KW-0238">DNA-binding</keyword>
<dbReference type="AlphaFoldDB" id="A0A975ZPK9"/>
<dbReference type="InterPro" id="IPR025997">
    <property type="entry name" value="SBP_2_dom"/>
</dbReference>
<dbReference type="Proteomes" id="UP000182932">
    <property type="component" value="Unassembled WGS sequence"/>
</dbReference>
<organism evidence="5 6">
    <name type="scientific">Marinovum algicola</name>
    <dbReference type="NCBI Taxonomy" id="42444"/>
    <lineage>
        <taxon>Bacteria</taxon>
        <taxon>Pseudomonadati</taxon>
        <taxon>Pseudomonadota</taxon>
        <taxon>Alphaproteobacteria</taxon>
        <taxon>Rhodobacterales</taxon>
        <taxon>Roseobacteraceae</taxon>
        <taxon>Marinovum</taxon>
    </lineage>
</organism>
<name>A0A975ZPK9_9RHOB</name>
<dbReference type="CDD" id="cd01392">
    <property type="entry name" value="HTH_LacI"/>
    <property type="match status" value="1"/>
</dbReference>
<dbReference type="CDD" id="cd06307">
    <property type="entry name" value="PBP1_sugar_binding"/>
    <property type="match status" value="1"/>
</dbReference>
<accession>A0A975ZPK9</accession>
<evidence type="ECO:0000313" key="6">
    <source>
        <dbReference type="Proteomes" id="UP000182932"/>
    </source>
</evidence>
<keyword evidence="1" id="KW-0805">Transcription regulation</keyword>
<dbReference type="PROSITE" id="PS50932">
    <property type="entry name" value="HTH_LACI_2"/>
    <property type="match status" value="1"/>
</dbReference>
<dbReference type="GO" id="GO:0003700">
    <property type="term" value="F:DNA-binding transcription factor activity"/>
    <property type="evidence" value="ECO:0007669"/>
    <property type="project" value="TreeGrafter"/>
</dbReference>
<evidence type="ECO:0000256" key="1">
    <source>
        <dbReference type="ARBA" id="ARBA00023015"/>
    </source>
</evidence>
<sequence length="356" mass="38146">MDRQTPTLSDVARRAGVSYATADRVINNRGGVAEKSVRRVRAAIEDLGYVRNVAAANLAQKRTYRFAFVIPEGPNSFFRRLRNILETARPEMLVSRVALMVESVAAFDAAALVGCLERLAEDKVDGVALVGTDDARVCAAIDALRAQGMAVLTLVADVQGARPDGYVGIDNTIAGRTAGRLLLLAHGDRGGRVLPIVGVATAHDHAERLAGMQDTLAEAGGRVTSAPLIEGRDRHDIVEAELHRRLAEDPEITAIYSAGAGNAGLVRVLARRAEGRPIVVLHELVAHSRQALETGLVDVVIDQRPEDEIQTALECLRAMADRRDLAAPAPIVPAIYLRENLPPAAEASQFGDPVHE</sequence>
<comment type="caution">
    <text evidence="5">The sequence shown here is derived from an EMBL/GenBank/DDBJ whole genome shotgun (WGS) entry which is preliminary data.</text>
</comment>
<evidence type="ECO:0000256" key="3">
    <source>
        <dbReference type="ARBA" id="ARBA00023163"/>
    </source>
</evidence>
<dbReference type="EMBL" id="FNYY01000013">
    <property type="protein sequence ID" value="SEJ90303.1"/>
    <property type="molecule type" value="Genomic_DNA"/>
</dbReference>
<dbReference type="GeneID" id="80819603"/>
<dbReference type="Gene3D" id="3.40.50.2300">
    <property type="match status" value="2"/>
</dbReference>
<proteinExistence type="predicted"/>
<dbReference type="Gene3D" id="1.10.260.40">
    <property type="entry name" value="lambda repressor-like DNA-binding domains"/>
    <property type="match status" value="1"/>
</dbReference>
<dbReference type="InterPro" id="IPR028082">
    <property type="entry name" value="Peripla_BP_I"/>
</dbReference>
<dbReference type="GO" id="GO:0000976">
    <property type="term" value="F:transcription cis-regulatory region binding"/>
    <property type="evidence" value="ECO:0007669"/>
    <property type="project" value="TreeGrafter"/>
</dbReference>
<feature type="domain" description="HTH lacI-type" evidence="4">
    <location>
        <begin position="6"/>
        <end position="60"/>
    </location>
</feature>
<dbReference type="Pfam" id="PF00356">
    <property type="entry name" value="LacI"/>
    <property type="match status" value="1"/>
</dbReference>
<dbReference type="PANTHER" id="PTHR30146:SF152">
    <property type="entry name" value="TRANSCRIPTIONAL REGULATORY PROTEIN"/>
    <property type="match status" value="1"/>
</dbReference>
<dbReference type="SUPFAM" id="SSF53822">
    <property type="entry name" value="Periplasmic binding protein-like I"/>
    <property type="match status" value="1"/>
</dbReference>
<dbReference type="PANTHER" id="PTHR30146">
    <property type="entry name" value="LACI-RELATED TRANSCRIPTIONAL REPRESSOR"/>
    <property type="match status" value="1"/>
</dbReference>
<dbReference type="SMART" id="SM00354">
    <property type="entry name" value="HTH_LACI"/>
    <property type="match status" value="1"/>
</dbReference>
<dbReference type="SUPFAM" id="SSF47413">
    <property type="entry name" value="lambda repressor-like DNA-binding domains"/>
    <property type="match status" value="1"/>
</dbReference>
<evidence type="ECO:0000313" key="5">
    <source>
        <dbReference type="EMBL" id="SEJ90303.1"/>
    </source>
</evidence>
<dbReference type="PROSITE" id="PS00356">
    <property type="entry name" value="HTH_LACI_1"/>
    <property type="match status" value="1"/>
</dbReference>
<dbReference type="InterPro" id="IPR010982">
    <property type="entry name" value="Lambda_DNA-bd_dom_sf"/>
</dbReference>
<evidence type="ECO:0000259" key="4">
    <source>
        <dbReference type="PROSITE" id="PS50932"/>
    </source>
</evidence>
<evidence type="ECO:0000256" key="2">
    <source>
        <dbReference type="ARBA" id="ARBA00023125"/>
    </source>
</evidence>
<dbReference type="Pfam" id="PF13407">
    <property type="entry name" value="Peripla_BP_4"/>
    <property type="match status" value="1"/>
</dbReference>
<gene>
    <name evidence="5" type="ORF">SAMN04487940_11367</name>
</gene>
<reference evidence="5 6" key="1">
    <citation type="submission" date="2016-10" db="EMBL/GenBank/DDBJ databases">
        <authorList>
            <person name="Varghese N."/>
            <person name="Submissions S."/>
        </authorList>
    </citation>
    <scope>NUCLEOTIDE SEQUENCE [LARGE SCALE GENOMIC DNA]</scope>
    <source>
        <strain evidence="5 6">FF3</strain>
    </source>
</reference>
<dbReference type="InterPro" id="IPR000843">
    <property type="entry name" value="HTH_LacI"/>
</dbReference>